<evidence type="ECO:0000256" key="1">
    <source>
        <dbReference type="ARBA" id="ARBA00022723"/>
    </source>
</evidence>
<keyword evidence="2 4" id="KW-0863">Zinc-finger</keyword>
<reference evidence="8 9" key="1">
    <citation type="journal article" date="2015" name="Nat. Commun.">
        <title>Outbred genome sequencing and CRISPR/Cas9 gene editing in butterflies.</title>
        <authorList>
            <person name="Li X."/>
            <person name="Fan D."/>
            <person name="Zhang W."/>
            <person name="Liu G."/>
            <person name="Zhang L."/>
            <person name="Zhao L."/>
            <person name="Fang X."/>
            <person name="Chen L."/>
            <person name="Dong Y."/>
            <person name="Chen Y."/>
            <person name="Ding Y."/>
            <person name="Zhao R."/>
            <person name="Feng M."/>
            <person name="Zhu Y."/>
            <person name="Feng Y."/>
            <person name="Jiang X."/>
            <person name="Zhu D."/>
            <person name="Xiang H."/>
            <person name="Feng X."/>
            <person name="Li S."/>
            <person name="Wang J."/>
            <person name="Zhang G."/>
            <person name="Kronforst M.R."/>
            <person name="Wang W."/>
        </authorList>
    </citation>
    <scope>NUCLEOTIDE SEQUENCE [LARGE SCALE GENOMIC DNA]</scope>
    <source>
        <strain evidence="8">Ya'a_city_454_Pm</strain>
        <tissue evidence="8">Whole body</tissue>
    </source>
</reference>
<dbReference type="Proteomes" id="UP000053240">
    <property type="component" value="Unassembled WGS sequence"/>
</dbReference>
<dbReference type="InParanoid" id="A0A0N0PFC9"/>
<organism evidence="8 9">
    <name type="scientific">Papilio machaon</name>
    <name type="common">Old World swallowtail butterfly</name>
    <dbReference type="NCBI Taxonomy" id="76193"/>
    <lineage>
        <taxon>Eukaryota</taxon>
        <taxon>Metazoa</taxon>
        <taxon>Ecdysozoa</taxon>
        <taxon>Arthropoda</taxon>
        <taxon>Hexapoda</taxon>
        <taxon>Insecta</taxon>
        <taxon>Pterygota</taxon>
        <taxon>Neoptera</taxon>
        <taxon>Endopterygota</taxon>
        <taxon>Lepidoptera</taxon>
        <taxon>Glossata</taxon>
        <taxon>Ditrysia</taxon>
        <taxon>Papilionoidea</taxon>
        <taxon>Papilionidae</taxon>
        <taxon>Papilioninae</taxon>
        <taxon>Papilio</taxon>
    </lineage>
</organism>
<dbReference type="EMBL" id="LADJ01020827">
    <property type="protein sequence ID" value="KPJ21091.1"/>
    <property type="molecule type" value="Genomic_DNA"/>
</dbReference>
<evidence type="ECO:0000256" key="2">
    <source>
        <dbReference type="ARBA" id="ARBA00022771"/>
    </source>
</evidence>
<comment type="caution">
    <text evidence="8">The sequence shown here is derived from an EMBL/GenBank/DDBJ whole genome shotgun (WGS) entry which is preliminary data.</text>
</comment>
<keyword evidence="6" id="KW-1133">Transmembrane helix</keyword>
<evidence type="ECO:0000256" key="3">
    <source>
        <dbReference type="ARBA" id="ARBA00022833"/>
    </source>
</evidence>
<dbReference type="SMART" id="SM00547">
    <property type="entry name" value="ZnF_RBZ"/>
    <property type="match status" value="1"/>
</dbReference>
<evidence type="ECO:0000313" key="8">
    <source>
        <dbReference type="EMBL" id="KPJ21091.1"/>
    </source>
</evidence>
<evidence type="ECO:0000256" key="5">
    <source>
        <dbReference type="SAM" id="MobiDB-lite"/>
    </source>
</evidence>
<feature type="domain" description="RanBP2-type" evidence="7">
    <location>
        <begin position="1"/>
        <end position="35"/>
    </location>
</feature>
<proteinExistence type="predicted"/>
<evidence type="ECO:0000259" key="7">
    <source>
        <dbReference type="PROSITE" id="PS50199"/>
    </source>
</evidence>
<protein>
    <submittedName>
        <fullName evidence="8">Calpain-D</fullName>
    </submittedName>
</protein>
<keyword evidence="6" id="KW-0812">Transmembrane</keyword>
<evidence type="ECO:0000313" key="9">
    <source>
        <dbReference type="Proteomes" id="UP000053240"/>
    </source>
</evidence>
<dbReference type="Gene3D" id="4.10.1060.10">
    <property type="entry name" value="Zinc finger, RanBP2-type"/>
    <property type="match status" value="1"/>
</dbReference>
<feature type="transmembrane region" description="Helical" evidence="6">
    <location>
        <begin position="83"/>
        <end position="100"/>
    </location>
</feature>
<keyword evidence="9" id="KW-1185">Reference proteome</keyword>
<sequence length="109" mass="11891">MGSIASVLQWHCQACGQINPTESVKCLKCGTKRISSHDSGSQKRYFTGDSSSEYASRTEKSGGTTPGSETIVIPTTNNFNRCVFFYILTLLPLLVMSEIIDFSPSIFGL</sequence>
<dbReference type="GO" id="GO:0008270">
    <property type="term" value="F:zinc ion binding"/>
    <property type="evidence" value="ECO:0007669"/>
    <property type="project" value="UniProtKB-KW"/>
</dbReference>
<dbReference type="InterPro" id="IPR001876">
    <property type="entry name" value="Znf_RanBP2"/>
</dbReference>
<feature type="compositionally biased region" description="Polar residues" evidence="5">
    <location>
        <begin position="37"/>
        <end position="69"/>
    </location>
</feature>
<evidence type="ECO:0000256" key="6">
    <source>
        <dbReference type="SAM" id="Phobius"/>
    </source>
</evidence>
<keyword evidence="3" id="KW-0862">Zinc</keyword>
<gene>
    <name evidence="8" type="ORF">RR48_00695</name>
</gene>
<dbReference type="PROSITE" id="PS50199">
    <property type="entry name" value="ZF_RANBP2_2"/>
    <property type="match status" value="1"/>
</dbReference>
<dbReference type="PROSITE" id="PS01358">
    <property type="entry name" value="ZF_RANBP2_1"/>
    <property type="match status" value="1"/>
</dbReference>
<dbReference type="Pfam" id="PF00641">
    <property type="entry name" value="Zn_ribbon_RanBP"/>
    <property type="match status" value="1"/>
</dbReference>
<dbReference type="AlphaFoldDB" id="A0A0N0PFC9"/>
<keyword evidence="6" id="KW-0472">Membrane</keyword>
<feature type="region of interest" description="Disordered" evidence="5">
    <location>
        <begin position="33"/>
        <end position="69"/>
    </location>
</feature>
<name>A0A0N0PFC9_PAPMA</name>
<dbReference type="STRING" id="76193.A0A0N0PFC9"/>
<accession>A0A0N0PFC9</accession>
<keyword evidence="1" id="KW-0479">Metal-binding</keyword>
<evidence type="ECO:0000256" key="4">
    <source>
        <dbReference type="PROSITE-ProRule" id="PRU00322"/>
    </source>
</evidence>